<gene>
    <name evidence="1" type="ORF">AAJ76_10400010144</name>
</gene>
<dbReference type="EMBL" id="JPQZ01000104">
    <property type="protein sequence ID" value="KKO74190.1"/>
    <property type="molecule type" value="Genomic_DNA"/>
</dbReference>
<name>A0A0F9WBC0_9MICR</name>
<proteinExistence type="predicted"/>
<dbReference type="AlphaFoldDB" id="A0A0F9WBC0"/>
<dbReference type="GeneID" id="36318590"/>
<evidence type="ECO:0000313" key="1">
    <source>
        <dbReference type="EMBL" id="KKO74190.1"/>
    </source>
</evidence>
<keyword evidence="2" id="KW-1185">Reference proteome</keyword>
<evidence type="ECO:0000313" key="2">
    <source>
        <dbReference type="Proteomes" id="UP000034350"/>
    </source>
</evidence>
<sequence length="44" mass="5297">MHKKYPPFFKNKFLFLDINMTDMSKNVAHNVHSIAGIFMYIFIF</sequence>
<protein>
    <submittedName>
        <fullName evidence="1">Uncharacterized protein</fullName>
    </submittedName>
</protein>
<reference evidence="1 2" key="1">
    <citation type="journal article" date="2015" name="Environ. Microbiol.">
        <title>Genome analyses suggest the presence of polyploidy and recent human-driven expansions in eight global populations of the honeybee pathogen Nosema ceranae.</title>
        <authorList>
            <person name="Pelin A."/>
            <person name="Selman M."/>
            <person name="Aris-Brosou S."/>
            <person name="Farinelli L."/>
            <person name="Corradi N."/>
        </authorList>
    </citation>
    <scope>NUCLEOTIDE SEQUENCE [LARGE SCALE GENOMIC DNA]</scope>
    <source>
        <strain evidence="1 2">PA08 1199</strain>
    </source>
</reference>
<organism evidence="1 2">
    <name type="scientific">Vairimorpha ceranae</name>
    <dbReference type="NCBI Taxonomy" id="40302"/>
    <lineage>
        <taxon>Eukaryota</taxon>
        <taxon>Fungi</taxon>
        <taxon>Fungi incertae sedis</taxon>
        <taxon>Microsporidia</taxon>
        <taxon>Nosematidae</taxon>
        <taxon>Vairimorpha</taxon>
    </lineage>
</organism>
<comment type="caution">
    <text evidence="1">The sequence shown here is derived from an EMBL/GenBank/DDBJ whole genome shotgun (WGS) entry which is preliminary data.</text>
</comment>
<dbReference type="RefSeq" id="XP_024329932.1">
    <property type="nucleotide sequence ID" value="XM_024473693.1"/>
</dbReference>
<dbReference type="Proteomes" id="UP000034350">
    <property type="component" value="Unassembled WGS sequence"/>
</dbReference>
<dbReference type="VEuPathDB" id="MicrosporidiaDB:AAJ76_10400010144"/>
<accession>A0A0F9WBC0</accession>